<dbReference type="RefSeq" id="WP_167485890.1">
    <property type="nucleotide sequence ID" value="NZ_CP046173.1"/>
</dbReference>
<dbReference type="EMBL" id="CP046173">
    <property type="protein sequence ID" value="QIS18563.1"/>
    <property type="molecule type" value="Genomic_DNA"/>
</dbReference>
<dbReference type="Proteomes" id="UP000500953">
    <property type="component" value="Chromosome"/>
</dbReference>
<protein>
    <submittedName>
        <fullName evidence="1">Uncharacterized protein</fullName>
    </submittedName>
</protein>
<organism evidence="1 2">
    <name type="scientific">Nocardia terpenica</name>
    <dbReference type="NCBI Taxonomy" id="455432"/>
    <lineage>
        <taxon>Bacteria</taxon>
        <taxon>Bacillati</taxon>
        <taxon>Actinomycetota</taxon>
        <taxon>Actinomycetes</taxon>
        <taxon>Mycobacteriales</taxon>
        <taxon>Nocardiaceae</taxon>
        <taxon>Nocardia</taxon>
    </lineage>
</organism>
<proteinExistence type="predicted"/>
<evidence type="ECO:0000313" key="2">
    <source>
        <dbReference type="Proteomes" id="UP000500953"/>
    </source>
</evidence>
<reference evidence="1 2" key="1">
    <citation type="journal article" date="2019" name="ACS Chem. Biol.">
        <title>Identification and Mobilization of a Cryptic Antibiotic Biosynthesis Gene Locus from a Human-Pathogenic Nocardia Isolate.</title>
        <authorList>
            <person name="Herisse M."/>
            <person name="Ishida K."/>
            <person name="Porter J.L."/>
            <person name="Howden B."/>
            <person name="Hertweck C."/>
            <person name="Stinear T.P."/>
            <person name="Pidot S.J."/>
        </authorList>
    </citation>
    <scope>NUCLEOTIDE SEQUENCE [LARGE SCALE GENOMIC DNA]</scope>
    <source>
        <strain evidence="1 2">AUSMDU00012715</strain>
    </source>
</reference>
<accession>A0A6G9Z0N0</accession>
<sequence length="170" mass="18441">MSSSALRADNHDFAQECSCQPAVVSVPVNWIRTLSTLPDNAVILGRVPGRTVWEKYRGLWWTPGSVNPHSDHDVSAYGPFTVVRGALNCQCAVGLAADLEVAAGTKRRARLCVTGQWIGGLTTSDRAAIDNHLDEGRTVADLLRAARARGYHGGQSVFYRHFGGECSCMR</sequence>
<evidence type="ECO:0000313" key="1">
    <source>
        <dbReference type="EMBL" id="QIS18563.1"/>
    </source>
</evidence>
<gene>
    <name evidence="1" type="ORF">F6W96_09925</name>
</gene>
<name>A0A6G9Z0N0_9NOCA</name>
<dbReference type="AlphaFoldDB" id="A0A6G9Z0N0"/>